<dbReference type="VEuPathDB" id="FungiDB:F4678DRAFT_426759"/>
<feature type="region of interest" description="Disordered" evidence="1">
    <location>
        <begin position="501"/>
        <end position="646"/>
    </location>
</feature>
<feature type="compositionally biased region" description="Basic and acidic residues" evidence="1">
    <location>
        <begin position="527"/>
        <end position="537"/>
    </location>
</feature>
<comment type="caution">
    <text evidence="3">The sequence shown here is derived from an EMBL/GenBank/DDBJ whole genome shotgun (WGS) entry which is preliminary data.</text>
</comment>
<keyword evidence="2" id="KW-0812">Transmembrane</keyword>
<accession>A0A9W8NKC6</accession>
<feature type="transmembrane region" description="Helical" evidence="2">
    <location>
        <begin position="324"/>
        <end position="344"/>
    </location>
</feature>
<name>A0A9W8NKC6_9PEZI</name>
<organism evidence="3 4">
    <name type="scientific">Xylaria arbuscula</name>
    <dbReference type="NCBI Taxonomy" id="114810"/>
    <lineage>
        <taxon>Eukaryota</taxon>
        <taxon>Fungi</taxon>
        <taxon>Dikarya</taxon>
        <taxon>Ascomycota</taxon>
        <taxon>Pezizomycotina</taxon>
        <taxon>Sordariomycetes</taxon>
        <taxon>Xylariomycetidae</taxon>
        <taxon>Xylariales</taxon>
        <taxon>Xylariaceae</taxon>
        <taxon>Xylaria</taxon>
    </lineage>
</organism>
<gene>
    <name evidence="3" type="ORF">NPX13_g2623</name>
</gene>
<feature type="transmembrane region" description="Helical" evidence="2">
    <location>
        <begin position="46"/>
        <end position="62"/>
    </location>
</feature>
<feature type="compositionally biased region" description="Basic and acidic residues" evidence="1">
    <location>
        <begin position="581"/>
        <end position="590"/>
    </location>
</feature>
<feature type="compositionally biased region" description="Basic and acidic residues" evidence="1">
    <location>
        <begin position="636"/>
        <end position="646"/>
    </location>
</feature>
<proteinExistence type="predicted"/>
<sequence length="646" mass="70635">MPPFSTASPLLSLIDRDTIAHASNTTIIEPAVQVICAWPVSGQYGFGTRILYYILVATCVLARRTEWLRNACLAAALLLPAVAAIHAVVLAAVHVENAVDMDIYGAFQICSIGILAAPITVYNSKTYFNDPGRNIIFIWTSLLLAGMLSLTIEFFRTEPHGCSFDDLGARIDPYNLGAFPYGAADCGLTCKFDGGPYSPIRRDPTNEPAVIPVPHRLSFSAVTLLAAGSSIPPVLTLIFTWEKILEINWKRRFAQEETRSNDPIEGTNGATPKMISFINDTVRNFLSSIQIPIFSGIVIVLLVLGEINFFSKQVVYQTEPVSSVGQWANLVATALVVLGSLFYVKAQPTVNEKEDIVSTHSQDQRSVGPRPSIQCNGDHESIHCESPAAVSYAESPQRLDSCSIHQDIPMTARSDDQRDDANELESVTMHTANGPVSFSISNKHRNKVAAFLNQVGDYLGTPAPDRYDNSVFQEGKAEFPEIPGERGRVPDFENLRDWYRSSHQQQEDNGNIMPGLSRVGSSTSMRPPDDGNWDRGRSPSRAPPRSPSRSSTTPVVQTDYSPLEQLSRITTSPVAGPPSRIRRDTLEVPHRPRPVHIRPRNSSASSTQSPTTIVNAQGSPKIVVSPEPEDTSAVSHTRDSPPLDSP</sequence>
<evidence type="ECO:0000256" key="1">
    <source>
        <dbReference type="SAM" id="MobiDB-lite"/>
    </source>
</evidence>
<reference evidence="3" key="1">
    <citation type="submission" date="2022-07" db="EMBL/GenBank/DDBJ databases">
        <title>Genome Sequence of Xylaria arbuscula.</title>
        <authorList>
            <person name="Buettner E."/>
        </authorList>
    </citation>
    <scope>NUCLEOTIDE SEQUENCE</scope>
    <source>
        <strain evidence="3">VT107</strain>
    </source>
</reference>
<keyword evidence="2" id="KW-0472">Membrane</keyword>
<protein>
    <submittedName>
        <fullName evidence="3">Uncharacterized protein</fullName>
    </submittedName>
</protein>
<evidence type="ECO:0000256" key="2">
    <source>
        <dbReference type="SAM" id="Phobius"/>
    </source>
</evidence>
<keyword evidence="2" id="KW-1133">Transmembrane helix</keyword>
<keyword evidence="4" id="KW-1185">Reference proteome</keyword>
<dbReference type="AlphaFoldDB" id="A0A9W8NKC6"/>
<feature type="compositionally biased region" description="Polar residues" evidence="1">
    <location>
        <begin position="601"/>
        <end position="618"/>
    </location>
</feature>
<dbReference type="Proteomes" id="UP001148614">
    <property type="component" value="Unassembled WGS sequence"/>
</dbReference>
<feature type="transmembrane region" description="Helical" evidence="2">
    <location>
        <begin position="105"/>
        <end position="123"/>
    </location>
</feature>
<feature type="transmembrane region" description="Helical" evidence="2">
    <location>
        <begin position="284"/>
        <end position="304"/>
    </location>
</feature>
<feature type="transmembrane region" description="Helical" evidence="2">
    <location>
        <begin position="135"/>
        <end position="155"/>
    </location>
</feature>
<evidence type="ECO:0000313" key="3">
    <source>
        <dbReference type="EMBL" id="KAJ3577948.1"/>
    </source>
</evidence>
<dbReference type="EMBL" id="JANPWZ010000284">
    <property type="protein sequence ID" value="KAJ3577948.1"/>
    <property type="molecule type" value="Genomic_DNA"/>
</dbReference>
<feature type="transmembrane region" description="Helical" evidence="2">
    <location>
        <begin position="217"/>
        <end position="241"/>
    </location>
</feature>
<feature type="transmembrane region" description="Helical" evidence="2">
    <location>
        <begin position="74"/>
        <end position="93"/>
    </location>
</feature>
<evidence type="ECO:0000313" key="4">
    <source>
        <dbReference type="Proteomes" id="UP001148614"/>
    </source>
</evidence>